<reference evidence="5 6" key="2">
    <citation type="submission" date="2018-11" db="EMBL/GenBank/DDBJ databases">
        <authorList>
            <consortium name="Pathogen Informatics"/>
        </authorList>
    </citation>
    <scope>NUCLEOTIDE SEQUENCE [LARGE SCALE GENOMIC DNA]</scope>
</reference>
<evidence type="ECO:0000259" key="4">
    <source>
        <dbReference type="Pfam" id="PF17867"/>
    </source>
</evidence>
<dbReference type="InterPro" id="IPR040848">
    <property type="entry name" value="AAA_lid_7"/>
</dbReference>
<dbReference type="GO" id="GO:0016887">
    <property type="term" value="F:ATP hydrolysis activity"/>
    <property type="evidence" value="ECO:0007669"/>
    <property type="project" value="InterPro"/>
</dbReference>
<dbReference type="OrthoDB" id="422220at2759"/>
<evidence type="ECO:0000256" key="2">
    <source>
        <dbReference type="ARBA" id="ARBA00022840"/>
    </source>
</evidence>
<name>A0A0M3KFU5_ANISI</name>
<dbReference type="PANTHER" id="PTHR48103:SF2">
    <property type="entry name" value="MIDASIN"/>
    <property type="match status" value="1"/>
</dbReference>
<protein>
    <submittedName>
        <fullName evidence="7">AAA_6 domain-containing protein</fullName>
    </submittedName>
</protein>
<evidence type="ECO:0000256" key="1">
    <source>
        <dbReference type="ARBA" id="ARBA00022741"/>
    </source>
</evidence>
<keyword evidence="1" id="KW-0547">Nucleotide-binding</keyword>
<dbReference type="WBParaSite" id="ASIM_0001985601-mRNA-1">
    <property type="protein sequence ID" value="ASIM_0001985601-mRNA-1"/>
    <property type="gene ID" value="ASIM_0001985601"/>
</dbReference>
<dbReference type="Gene3D" id="3.40.50.300">
    <property type="entry name" value="P-loop containing nucleotide triphosphate hydrolases"/>
    <property type="match status" value="2"/>
</dbReference>
<dbReference type="Pfam" id="PF17867">
    <property type="entry name" value="AAA_lid_7"/>
    <property type="match status" value="1"/>
</dbReference>
<proteinExistence type="predicted"/>
<accession>A0A0M3KFU5</accession>
<dbReference type="EMBL" id="UYRR01036892">
    <property type="protein sequence ID" value="VDK68352.1"/>
    <property type="molecule type" value="Genomic_DNA"/>
</dbReference>
<gene>
    <name evidence="5" type="ORF">ASIM_LOCUS19243</name>
</gene>
<dbReference type="PANTHER" id="PTHR48103">
    <property type="entry name" value="MIDASIN-RELATED"/>
    <property type="match status" value="1"/>
</dbReference>
<feature type="domain" description="ATPase dynein-related AAA" evidence="3">
    <location>
        <begin position="2"/>
        <end position="122"/>
    </location>
</feature>
<organism evidence="7">
    <name type="scientific">Anisakis simplex</name>
    <name type="common">Herring worm</name>
    <dbReference type="NCBI Taxonomy" id="6269"/>
    <lineage>
        <taxon>Eukaryota</taxon>
        <taxon>Metazoa</taxon>
        <taxon>Ecdysozoa</taxon>
        <taxon>Nematoda</taxon>
        <taxon>Chromadorea</taxon>
        <taxon>Rhabditida</taxon>
        <taxon>Spirurina</taxon>
        <taxon>Ascaridomorpha</taxon>
        <taxon>Ascaridoidea</taxon>
        <taxon>Anisakidae</taxon>
        <taxon>Anisakis</taxon>
        <taxon>Anisakis simplex complex</taxon>
    </lineage>
</organism>
<reference evidence="7" key="1">
    <citation type="submission" date="2017-02" db="UniProtKB">
        <authorList>
            <consortium name="WormBaseParasite"/>
        </authorList>
    </citation>
    <scope>IDENTIFICATION</scope>
</reference>
<dbReference type="GO" id="GO:0030687">
    <property type="term" value="C:preribosome, large subunit precursor"/>
    <property type="evidence" value="ECO:0007669"/>
    <property type="project" value="TreeGrafter"/>
</dbReference>
<feature type="domain" description="Midasin AAA lid" evidence="4">
    <location>
        <begin position="134"/>
        <end position="249"/>
    </location>
</feature>
<dbReference type="SUPFAM" id="SSF52540">
    <property type="entry name" value="P-loop containing nucleoside triphosphate hydrolases"/>
    <property type="match status" value="2"/>
</dbReference>
<keyword evidence="6" id="KW-1185">Reference proteome</keyword>
<dbReference type="AlphaFoldDB" id="A0A0M3KFU5"/>
<evidence type="ECO:0000313" key="5">
    <source>
        <dbReference type="EMBL" id="VDK68352.1"/>
    </source>
</evidence>
<evidence type="ECO:0000313" key="6">
    <source>
        <dbReference type="Proteomes" id="UP000267096"/>
    </source>
</evidence>
<dbReference type="Proteomes" id="UP000267096">
    <property type="component" value="Unassembled WGS sequence"/>
</dbReference>
<dbReference type="GO" id="GO:0000055">
    <property type="term" value="P:ribosomal large subunit export from nucleus"/>
    <property type="evidence" value="ECO:0007669"/>
    <property type="project" value="TreeGrafter"/>
</dbReference>
<dbReference type="GO" id="GO:0005524">
    <property type="term" value="F:ATP binding"/>
    <property type="evidence" value="ECO:0007669"/>
    <property type="project" value="UniProtKB-KW"/>
</dbReference>
<evidence type="ECO:0000259" key="3">
    <source>
        <dbReference type="Pfam" id="PF07728"/>
    </source>
</evidence>
<dbReference type="GO" id="GO:0005634">
    <property type="term" value="C:nucleus"/>
    <property type="evidence" value="ECO:0007669"/>
    <property type="project" value="TreeGrafter"/>
</dbReference>
<keyword evidence="2" id="KW-0067">ATP-binding</keyword>
<dbReference type="InterPro" id="IPR011704">
    <property type="entry name" value="ATPase_dyneun-rel_AAA"/>
</dbReference>
<dbReference type="GO" id="GO:0000027">
    <property type="term" value="P:ribosomal large subunit assembly"/>
    <property type="evidence" value="ECO:0007669"/>
    <property type="project" value="TreeGrafter"/>
</dbReference>
<dbReference type="InterPro" id="IPR027417">
    <property type="entry name" value="P-loop_NTPase"/>
</dbReference>
<sequence>VTHLARITGNVVVRINNHEHTDLQEYIGSYAPDATGKLVFVEGALLKAVRAGSWVILDELNLAPTDVIEALNRLLDDNRELFVSELNNTVKAHPSFRLFATQNPVSTYAGRKRLSRALVNRFVVLKFEHLPFDELAQMVCARCAVAPSSANKMVSVLCELRAQRSLMGVFSARDGLMTLRDVFRWAKRLANSDATADWQQSLADQGLKLDFVKLDWNVIVAFSFFLLAARCRNSVDEQLVKETLEKILKRRIDVDKLFAMDSPYMPEWLKDDCMANENVVLTKAMRRMLVLCAQAWHNDEPVLMVGETGGGKTTVADLITKV</sequence>
<dbReference type="Pfam" id="PF07728">
    <property type="entry name" value="AAA_5"/>
    <property type="match status" value="1"/>
</dbReference>
<evidence type="ECO:0000313" key="7">
    <source>
        <dbReference type="WBParaSite" id="ASIM_0001985601-mRNA-1"/>
    </source>
</evidence>